<dbReference type="EMBL" id="JBAKBE010000011">
    <property type="protein sequence ID" value="MEH0098042.1"/>
    <property type="molecule type" value="Genomic_DNA"/>
</dbReference>
<name>A0ABU7ZU31_9HYPH</name>
<organism evidence="1 2">
    <name type="scientific">Pannonibacter anstelovis</name>
    <dbReference type="NCBI Taxonomy" id="3121537"/>
    <lineage>
        <taxon>Bacteria</taxon>
        <taxon>Pseudomonadati</taxon>
        <taxon>Pseudomonadota</taxon>
        <taxon>Alphaproteobacteria</taxon>
        <taxon>Hyphomicrobiales</taxon>
        <taxon>Stappiaceae</taxon>
        <taxon>Pannonibacter</taxon>
    </lineage>
</organism>
<keyword evidence="2" id="KW-1185">Reference proteome</keyword>
<accession>A0ABU7ZU31</accession>
<sequence length="95" mass="10488">MSNANRLVVFPAGKLAEAQNYLDTCNADFSANWLPGGMIYAEVKFDYLGQPVVGYYGPPWRPDPDQPFDEPAACLAARADGVIVDSVRWPHDVEE</sequence>
<gene>
    <name evidence="1" type="ORF">V6L76_17400</name>
</gene>
<evidence type="ECO:0000313" key="1">
    <source>
        <dbReference type="EMBL" id="MEH0098042.1"/>
    </source>
</evidence>
<evidence type="ECO:0000313" key="2">
    <source>
        <dbReference type="Proteomes" id="UP001380822"/>
    </source>
</evidence>
<proteinExistence type="predicted"/>
<dbReference type="RefSeq" id="WP_334252404.1">
    <property type="nucleotide sequence ID" value="NZ_JBAKBE010000011.1"/>
</dbReference>
<comment type="caution">
    <text evidence="1">The sequence shown here is derived from an EMBL/GenBank/DDBJ whole genome shotgun (WGS) entry which is preliminary data.</text>
</comment>
<protein>
    <submittedName>
        <fullName evidence="1">Uncharacterized protein</fullName>
    </submittedName>
</protein>
<reference evidence="1 2" key="1">
    <citation type="submission" date="2024-02" db="EMBL/GenBank/DDBJ databases">
        <title>A new putative Pannonibacter species isolated from two cases of bloodstream infections in paediatric patients.</title>
        <authorList>
            <person name="Castellana S."/>
            <person name="De Laurentiis V."/>
            <person name="Grassi M."/>
            <person name="De Leonardis F."/>
            <person name="Mosca A."/>
            <person name="De Carlo C."/>
            <person name="Sparapano E."/>
            <person name="Ronga L."/>
            <person name="Santacroce L."/>
            <person name="Chironna M."/>
            <person name="De Robertis A."/>
            <person name="Bianco A."/>
            <person name="Del Sambro L."/>
            <person name="Capozzi L."/>
            <person name="Parisi A."/>
        </authorList>
    </citation>
    <scope>NUCLEOTIDE SEQUENCE [LARGE SCALE GENOMIC DNA]</scope>
    <source>
        <strain evidence="1 2">Pt2</strain>
    </source>
</reference>
<dbReference type="Proteomes" id="UP001380822">
    <property type="component" value="Unassembled WGS sequence"/>
</dbReference>